<dbReference type="Pfam" id="PF01066">
    <property type="entry name" value="CDP-OH_P_transf"/>
    <property type="match status" value="1"/>
</dbReference>
<dbReference type="InterPro" id="IPR004570">
    <property type="entry name" value="Phosphatidylglycerol_P_synth"/>
</dbReference>
<organism evidence="20 21">
    <name type="scientific">Paenibacillus albiflavus</name>
    <dbReference type="NCBI Taxonomy" id="2545760"/>
    <lineage>
        <taxon>Bacteria</taxon>
        <taxon>Bacillati</taxon>
        <taxon>Bacillota</taxon>
        <taxon>Bacilli</taxon>
        <taxon>Bacillales</taxon>
        <taxon>Paenibacillaceae</taxon>
        <taxon>Paenibacillus</taxon>
    </lineage>
</organism>
<keyword evidence="13 19" id="KW-0472">Membrane</keyword>
<dbReference type="Gene3D" id="1.20.120.1760">
    <property type="match status" value="1"/>
</dbReference>
<dbReference type="PROSITE" id="PS00379">
    <property type="entry name" value="CDP_ALCOHOL_P_TRANSF"/>
    <property type="match status" value="1"/>
</dbReference>
<dbReference type="AlphaFoldDB" id="A0A4R4ELD2"/>
<sequence length="183" mass="20353">MNWANRITMMRLGLIPVFFLFLTPIATNVLPISQDVATIIATIIFLLAAATDKLDGYIARKYNQVTKLGKLLDPLVDKLLIVAGLIILVANHQVASWMAILIIGREIVITSFRTFAITKNVVMAADRFGKIKLVLQVAAISLVLLDLNYQLDQMMMLIATILTVGSGINYLIKNKHVIRLIHQ</sequence>
<dbReference type="InterPro" id="IPR000462">
    <property type="entry name" value="CDP-OH_P_trans"/>
</dbReference>
<keyword evidence="21" id="KW-1185">Reference proteome</keyword>
<evidence type="ECO:0000256" key="10">
    <source>
        <dbReference type="ARBA" id="ARBA00022692"/>
    </source>
</evidence>
<evidence type="ECO:0000256" key="17">
    <source>
        <dbReference type="NCBIfam" id="TIGR00560"/>
    </source>
</evidence>
<keyword evidence="14" id="KW-0594">Phospholipid biosynthesis</keyword>
<dbReference type="GO" id="GO:0016020">
    <property type="term" value="C:membrane"/>
    <property type="evidence" value="ECO:0007669"/>
    <property type="project" value="UniProtKB-SubCell"/>
</dbReference>
<evidence type="ECO:0000256" key="18">
    <source>
        <dbReference type="RuleBase" id="RU003750"/>
    </source>
</evidence>
<evidence type="ECO:0000256" key="16">
    <source>
        <dbReference type="ARBA" id="ARBA00048586"/>
    </source>
</evidence>
<evidence type="ECO:0000256" key="3">
    <source>
        <dbReference type="ARBA" id="ARBA00005042"/>
    </source>
</evidence>
<dbReference type="InterPro" id="IPR048254">
    <property type="entry name" value="CDP_ALCOHOL_P_TRANSF_CS"/>
</dbReference>
<feature type="transmembrane region" description="Helical" evidence="19">
    <location>
        <begin position="37"/>
        <end position="54"/>
    </location>
</feature>
<keyword evidence="12" id="KW-0443">Lipid metabolism</keyword>
<dbReference type="UniPathway" id="UPA00084">
    <property type="reaction ID" value="UER00503"/>
</dbReference>
<evidence type="ECO:0000313" key="20">
    <source>
        <dbReference type="EMBL" id="TCZ79261.1"/>
    </source>
</evidence>
<evidence type="ECO:0000256" key="9">
    <source>
        <dbReference type="ARBA" id="ARBA00022679"/>
    </source>
</evidence>
<dbReference type="RefSeq" id="WP_132416918.1">
    <property type="nucleotide sequence ID" value="NZ_SKFG01000003.1"/>
</dbReference>
<comment type="function">
    <text evidence="1">This protein catalyzes the committed step to the synthesis of the acidic phospholipids.</text>
</comment>
<dbReference type="PIRSF" id="PIRSF000847">
    <property type="entry name" value="Phos_ph_gly_syn"/>
    <property type="match status" value="1"/>
</dbReference>
<gene>
    <name evidence="20" type="primary">pgsA</name>
    <name evidence="20" type="ORF">E0485_05165</name>
</gene>
<dbReference type="GO" id="GO:0006655">
    <property type="term" value="P:phosphatidylglycerol biosynthetic process"/>
    <property type="evidence" value="ECO:0007669"/>
    <property type="project" value="UniProtKB-UniPathway"/>
</dbReference>
<evidence type="ECO:0000256" key="4">
    <source>
        <dbReference type="ARBA" id="ARBA00005189"/>
    </source>
</evidence>
<dbReference type="EMBL" id="SKFG01000003">
    <property type="protein sequence ID" value="TCZ79261.1"/>
    <property type="molecule type" value="Genomic_DNA"/>
</dbReference>
<keyword evidence="11 19" id="KW-1133">Transmembrane helix</keyword>
<dbReference type="InterPro" id="IPR043130">
    <property type="entry name" value="CDP-OH_PTrfase_TM_dom"/>
</dbReference>
<comment type="subcellular location">
    <subcellularLocation>
        <location evidence="2">Membrane</location>
        <topology evidence="2">Multi-pass membrane protein</topology>
    </subcellularLocation>
</comment>
<comment type="similarity">
    <text evidence="5 18">Belongs to the CDP-alcohol phosphatidyltransferase class-I family.</text>
</comment>
<keyword evidence="9 18" id="KW-0808">Transferase</keyword>
<evidence type="ECO:0000256" key="1">
    <source>
        <dbReference type="ARBA" id="ARBA00003973"/>
    </source>
</evidence>
<evidence type="ECO:0000256" key="6">
    <source>
        <dbReference type="ARBA" id="ARBA00013170"/>
    </source>
</evidence>
<evidence type="ECO:0000256" key="13">
    <source>
        <dbReference type="ARBA" id="ARBA00023136"/>
    </source>
</evidence>
<evidence type="ECO:0000256" key="19">
    <source>
        <dbReference type="SAM" id="Phobius"/>
    </source>
</evidence>
<evidence type="ECO:0000256" key="2">
    <source>
        <dbReference type="ARBA" id="ARBA00004141"/>
    </source>
</evidence>
<keyword evidence="8" id="KW-0444">Lipid biosynthesis</keyword>
<dbReference type="NCBIfam" id="TIGR00560">
    <property type="entry name" value="pgsA"/>
    <property type="match status" value="1"/>
</dbReference>
<proteinExistence type="inferred from homology"/>
<protein>
    <recommendedName>
        <fullName evidence="7 17">CDP-diacylglycerol--glycerol-3-phosphate 3-phosphatidyltransferase</fullName>
        <ecNumber evidence="6 17">2.7.8.5</ecNumber>
    </recommendedName>
</protein>
<keyword evidence="15" id="KW-1208">Phospholipid metabolism</keyword>
<reference evidence="20 21" key="1">
    <citation type="submission" date="2019-03" db="EMBL/GenBank/DDBJ databases">
        <authorList>
            <person name="Kim M.K.M."/>
        </authorList>
    </citation>
    <scope>NUCLEOTIDE SEQUENCE [LARGE SCALE GENOMIC DNA]</scope>
    <source>
        <strain evidence="20 21">18JY21-1</strain>
    </source>
</reference>
<dbReference type="PANTHER" id="PTHR14269">
    <property type="entry name" value="CDP-DIACYLGLYCEROL--GLYCEROL-3-PHOSPHATE 3-PHOSPHATIDYLTRANSFERASE-RELATED"/>
    <property type="match status" value="1"/>
</dbReference>
<comment type="pathway">
    <text evidence="4">Lipid metabolism.</text>
</comment>
<evidence type="ECO:0000313" key="21">
    <source>
        <dbReference type="Proteomes" id="UP000295418"/>
    </source>
</evidence>
<name>A0A4R4ELD2_9BACL</name>
<dbReference type="Proteomes" id="UP000295418">
    <property type="component" value="Unassembled WGS sequence"/>
</dbReference>
<dbReference type="PANTHER" id="PTHR14269:SF62">
    <property type="entry name" value="CDP-DIACYLGLYCEROL--GLYCEROL-3-PHOSPHATE 3-PHOSPHATIDYLTRANSFERASE 1, CHLOROPLASTIC"/>
    <property type="match status" value="1"/>
</dbReference>
<evidence type="ECO:0000256" key="7">
    <source>
        <dbReference type="ARBA" id="ARBA00014944"/>
    </source>
</evidence>
<dbReference type="OrthoDB" id="9796672at2"/>
<evidence type="ECO:0000256" key="11">
    <source>
        <dbReference type="ARBA" id="ARBA00022989"/>
    </source>
</evidence>
<comment type="pathway">
    <text evidence="3">Phospholipid metabolism; phosphatidylglycerol biosynthesis; phosphatidylglycerol from CDP-diacylglycerol: step 1/2.</text>
</comment>
<evidence type="ECO:0000256" key="15">
    <source>
        <dbReference type="ARBA" id="ARBA00023264"/>
    </source>
</evidence>
<comment type="caution">
    <text evidence="20">The sequence shown here is derived from an EMBL/GenBank/DDBJ whole genome shotgun (WGS) entry which is preliminary data.</text>
</comment>
<dbReference type="GO" id="GO:0008444">
    <property type="term" value="F:CDP-diacylglycerol-glycerol-3-phosphate 3-phosphatidyltransferase activity"/>
    <property type="evidence" value="ECO:0007669"/>
    <property type="project" value="UniProtKB-UniRule"/>
</dbReference>
<dbReference type="EC" id="2.7.8.5" evidence="6 17"/>
<evidence type="ECO:0000256" key="14">
    <source>
        <dbReference type="ARBA" id="ARBA00023209"/>
    </source>
</evidence>
<feature type="transmembrane region" description="Helical" evidence="19">
    <location>
        <begin position="75"/>
        <end position="91"/>
    </location>
</feature>
<evidence type="ECO:0000256" key="5">
    <source>
        <dbReference type="ARBA" id="ARBA00010441"/>
    </source>
</evidence>
<keyword evidence="10 19" id="KW-0812">Transmembrane</keyword>
<evidence type="ECO:0000256" key="12">
    <source>
        <dbReference type="ARBA" id="ARBA00023098"/>
    </source>
</evidence>
<comment type="catalytic activity">
    <reaction evidence="16">
        <text>a CDP-1,2-diacyl-sn-glycerol + sn-glycerol 3-phosphate = a 1,2-diacyl-sn-glycero-3-phospho-(1'-sn-glycero-3'-phosphate) + CMP + H(+)</text>
        <dbReference type="Rhea" id="RHEA:12593"/>
        <dbReference type="ChEBI" id="CHEBI:15378"/>
        <dbReference type="ChEBI" id="CHEBI:57597"/>
        <dbReference type="ChEBI" id="CHEBI:58332"/>
        <dbReference type="ChEBI" id="CHEBI:60110"/>
        <dbReference type="ChEBI" id="CHEBI:60377"/>
        <dbReference type="EC" id="2.7.8.5"/>
    </reaction>
</comment>
<accession>A0A4R4ELD2</accession>
<evidence type="ECO:0000256" key="8">
    <source>
        <dbReference type="ARBA" id="ARBA00022516"/>
    </source>
</evidence>
<feature type="transmembrane region" description="Helical" evidence="19">
    <location>
        <begin position="153"/>
        <end position="172"/>
    </location>
</feature>
<dbReference type="InterPro" id="IPR050324">
    <property type="entry name" value="CDP-alcohol_PTase-I"/>
</dbReference>